<evidence type="ECO:0000313" key="2">
    <source>
        <dbReference type="Proteomes" id="UP000215914"/>
    </source>
</evidence>
<organism evidence="1 2">
    <name type="scientific">Helianthus annuus</name>
    <name type="common">Common sunflower</name>
    <dbReference type="NCBI Taxonomy" id="4232"/>
    <lineage>
        <taxon>Eukaryota</taxon>
        <taxon>Viridiplantae</taxon>
        <taxon>Streptophyta</taxon>
        <taxon>Embryophyta</taxon>
        <taxon>Tracheophyta</taxon>
        <taxon>Spermatophyta</taxon>
        <taxon>Magnoliopsida</taxon>
        <taxon>eudicotyledons</taxon>
        <taxon>Gunneridae</taxon>
        <taxon>Pentapetalae</taxon>
        <taxon>asterids</taxon>
        <taxon>campanulids</taxon>
        <taxon>Asterales</taxon>
        <taxon>Asteraceae</taxon>
        <taxon>Asteroideae</taxon>
        <taxon>Heliantheae alliance</taxon>
        <taxon>Heliantheae</taxon>
        <taxon>Helianthus</taxon>
    </lineage>
</organism>
<evidence type="ECO:0000313" key="1">
    <source>
        <dbReference type="EMBL" id="KAF5765082.1"/>
    </source>
</evidence>
<comment type="caution">
    <text evidence="1">The sequence shown here is derived from an EMBL/GenBank/DDBJ whole genome shotgun (WGS) entry which is preliminary data.</text>
</comment>
<sequence length="84" mass="10065">MVGNILLDHIFLLRVFFTCPELPRISSNHLHKNPPPLQMKTERELKRQKSDREGVRHVSFHPRVKKPKPFTKYAFRIHIPEKRT</sequence>
<dbReference type="EMBL" id="MNCJ02000330">
    <property type="protein sequence ID" value="KAF5765082.1"/>
    <property type="molecule type" value="Genomic_DNA"/>
</dbReference>
<dbReference type="AlphaFoldDB" id="A0A9K3E160"/>
<reference evidence="1" key="2">
    <citation type="submission" date="2020-06" db="EMBL/GenBank/DDBJ databases">
        <title>Helianthus annuus Genome sequencing and assembly Release 2.</title>
        <authorList>
            <person name="Gouzy J."/>
            <person name="Langlade N."/>
            <person name="Munos S."/>
        </authorList>
    </citation>
    <scope>NUCLEOTIDE SEQUENCE</scope>
    <source>
        <tissue evidence="1">Leaves</tissue>
    </source>
</reference>
<accession>A0A9K3E160</accession>
<gene>
    <name evidence="1" type="ORF">HanXRQr2_Chr15g0699581</name>
</gene>
<keyword evidence="2" id="KW-1185">Reference proteome</keyword>
<name>A0A9K3E160_HELAN</name>
<dbReference type="Gramene" id="mRNA:HanXRQr2_Chr15g0699581">
    <property type="protein sequence ID" value="CDS:HanXRQr2_Chr15g0699581.1"/>
    <property type="gene ID" value="HanXRQr2_Chr15g0699581"/>
</dbReference>
<dbReference type="Proteomes" id="UP000215914">
    <property type="component" value="Unassembled WGS sequence"/>
</dbReference>
<protein>
    <submittedName>
        <fullName evidence="1">Uncharacterized protein</fullName>
    </submittedName>
</protein>
<proteinExistence type="predicted"/>
<reference evidence="1" key="1">
    <citation type="journal article" date="2017" name="Nature">
        <title>The sunflower genome provides insights into oil metabolism, flowering and Asterid evolution.</title>
        <authorList>
            <person name="Badouin H."/>
            <person name="Gouzy J."/>
            <person name="Grassa C.J."/>
            <person name="Murat F."/>
            <person name="Staton S.E."/>
            <person name="Cottret L."/>
            <person name="Lelandais-Briere C."/>
            <person name="Owens G.L."/>
            <person name="Carrere S."/>
            <person name="Mayjonade B."/>
            <person name="Legrand L."/>
            <person name="Gill N."/>
            <person name="Kane N.C."/>
            <person name="Bowers J.E."/>
            <person name="Hubner S."/>
            <person name="Bellec A."/>
            <person name="Berard A."/>
            <person name="Berges H."/>
            <person name="Blanchet N."/>
            <person name="Boniface M.C."/>
            <person name="Brunel D."/>
            <person name="Catrice O."/>
            <person name="Chaidir N."/>
            <person name="Claudel C."/>
            <person name="Donnadieu C."/>
            <person name="Faraut T."/>
            <person name="Fievet G."/>
            <person name="Helmstetter N."/>
            <person name="King M."/>
            <person name="Knapp S.J."/>
            <person name="Lai Z."/>
            <person name="Le Paslier M.C."/>
            <person name="Lippi Y."/>
            <person name="Lorenzon L."/>
            <person name="Mandel J.R."/>
            <person name="Marage G."/>
            <person name="Marchand G."/>
            <person name="Marquand E."/>
            <person name="Bret-Mestries E."/>
            <person name="Morien E."/>
            <person name="Nambeesan S."/>
            <person name="Nguyen T."/>
            <person name="Pegot-Espagnet P."/>
            <person name="Pouilly N."/>
            <person name="Raftis F."/>
            <person name="Sallet E."/>
            <person name="Schiex T."/>
            <person name="Thomas J."/>
            <person name="Vandecasteele C."/>
            <person name="Vares D."/>
            <person name="Vear F."/>
            <person name="Vautrin S."/>
            <person name="Crespi M."/>
            <person name="Mangin B."/>
            <person name="Burke J.M."/>
            <person name="Salse J."/>
            <person name="Munos S."/>
            <person name="Vincourt P."/>
            <person name="Rieseberg L.H."/>
            <person name="Langlade N.B."/>
        </authorList>
    </citation>
    <scope>NUCLEOTIDE SEQUENCE</scope>
    <source>
        <tissue evidence="1">Leaves</tissue>
    </source>
</reference>